<evidence type="ECO:0000313" key="7">
    <source>
        <dbReference type="Proteomes" id="UP000652761"/>
    </source>
</evidence>
<evidence type="ECO:0000256" key="4">
    <source>
        <dbReference type="SAM" id="MobiDB-lite"/>
    </source>
</evidence>
<dbReference type="SUPFAM" id="SSF46565">
    <property type="entry name" value="Chaperone J-domain"/>
    <property type="match status" value="1"/>
</dbReference>
<dbReference type="GO" id="GO:0005783">
    <property type="term" value="C:endoplasmic reticulum"/>
    <property type="evidence" value="ECO:0007669"/>
    <property type="project" value="UniProtKB-ARBA"/>
</dbReference>
<dbReference type="GO" id="GO:0016020">
    <property type="term" value="C:membrane"/>
    <property type="evidence" value="ECO:0007669"/>
    <property type="project" value="UniProtKB-SubCell"/>
</dbReference>
<dbReference type="InterPro" id="IPR001623">
    <property type="entry name" value="DnaJ_domain"/>
</dbReference>
<keyword evidence="3" id="KW-0472">Membrane</keyword>
<dbReference type="InterPro" id="IPR036869">
    <property type="entry name" value="J_dom_sf"/>
</dbReference>
<dbReference type="PROSITE" id="PS00636">
    <property type="entry name" value="DNAJ_1"/>
    <property type="match status" value="1"/>
</dbReference>
<protein>
    <recommendedName>
        <fullName evidence="5">J domain-containing protein</fullName>
    </recommendedName>
</protein>
<dbReference type="PRINTS" id="PR00625">
    <property type="entry name" value="JDOMAIN"/>
</dbReference>
<keyword evidence="7" id="KW-1185">Reference proteome</keyword>
<sequence length="441" mass="49786">MPGKAGRKADGKKQKQQLQQRRDPYEVLGVSRNSSDQEIKSAYRRMALRYHPDKNANDPTAADTFKEVTFSYNILSDPHKRHRYDTAGFEAIETDNQELELDLSSLGAVNTLFAALFSKLGVPIKTTVSATVLEEALNGSVTIHQLQLGQALFRKVEKQSAHFYSVEITEQEAEAGLVCRVYSTNKSKFKVGITSDSYFSSCILHVHSMEVKPCYKLLYFEQEENGGLSLALQEDSAKTGKVTSAGMYFLRFPVYRLNQSISAMAASKDPDAAFFKKLDGFQPCEITELKAGTHIFAVYGDNFFKSVNYTIEIVCAAPFCEEKEKLQNVEAKILSKRVELSKFETEYREVLAEFTEMTSRYAKEMQAIDVLLKERDAIHASYTTVQPLKRSSSNSRIRTSSEESNGDGEGEARDKKSFTRERSGKKKWYNIPLKVEKKKPC</sequence>
<dbReference type="PROSITE" id="PS50076">
    <property type="entry name" value="DNAJ_2"/>
    <property type="match status" value="1"/>
</dbReference>
<gene>
    <name evidence="6" type="ORF">Taro_030191</name>
</gene>
<evidence type="ECO:0000256" key="2">
    <source>
        <dbReference type="ARBA" id="ARBA00023054"/>
    </source>
</evidence>
<dbReference type="Pfam" id="PF00226">
    <property type="entry name" value="DnaJ"/>
    <property type="match status" value="1"/>
</dbReference>
<evidence type="ECO:0000313" key="6">
    <source>
        <dbReference type="EMBL" id="MQL97498.1"/>
    </source>
</evidence>
<dbReference type="SMART" id="SM00271">
    <property type="entry name" value="DnaJ"/>
    <property type="match status" value="1"/>
</dbReference>
<dbReference type="Gene3D" id="1.10.287.110">
    <property type="entry name" value="DnaJ domain"/>
    <property type="match status" value="1"/>
</dbReference>
<dbReference type="InterPro" id="IPR018253">
    <property type="entry name" value="DnaJ_domain_CS"/>
</dbReference>
<dbReference type="CDD" id="cd06257">
    <property type="entry name" value="DnaJ"/>
    <property type="match status" value="1"/>
</dbReference>
<dbReference type="Proteomes" id="UP000652761">
    <property type="component" value="Unassembled WGS sequence"/>
</dbReference>
<dbReference type="PANTHER" id="PTHR44272:SF2">
    <property type="entry name" value="CHAPERONE PROTEIN DNAJ 16"/>
    <property type="match status" value="1"/>
</dbReference>
<keyword evidence="2" id="KW-0175">Coiled coil</keyword>
<proteinExistence type="predicted"/>
<comment type="subcellular location">
    <subcellularLocation>
        <location evidence="1">Membrane</location>
    </subcellularLocation>
</comment>
<accession>A0A843VLT8</accession>
<dbReference type="AlphaFoldDB" id="A0A843VLT8"/>
<feature type="domain" description="J" evidence="5">
    <location>
        <begin position="23"/>
        <end position="88"/>
    </location>
</feature>
<feature type="region of interest" description="Disordered" evidence="4">
    <location>
        <begin position="1"/>
        <end position="33"/>
    </location>
</feature>
<dbReference type="FunFam" id="1.10.287.110:FF:000097">
    <property type="entry name" value="Chaperone protein dnaJ 16"/>
    <property type="match status" value="1"/>
</dbReference>
<name>A0A843VLT8_COLES</name>
<evidence type="ECO:0000259" key="5">
    <source>
        <dbReference type="PROSITE" id="PS50076"/>
    </source>
</evidence>
<dbReference type="OrthoDB" id="10250354at2759"/>
<evidence type="ECO:0000256" key="1">
    <source>
        <dbReference type="ARBA" id="ARBA00004370"/>
    </source>
</evidence>
<dbReference type="InterPro" id="IPR052812">
    <property type="entry name" value="Plant_DnaJ_domain"/>
</dbReference>
<feature type="region of interest" description="Disordered" evidence="4">
    <location>
        <begin position="389"/>
        <end position="423"/>
    </location>
</feature>
<reference evidence="6" key="1">
    <citation type="submission" date="2017-07" db="EMBL/GenBank/DDBJ databases">
        <title>Taro Niue Genome Assembly and Annotation.</title>
        <authorList>
            <person name="Atibalentja N."/>
            <person name="Keating K."/>
            <person name="Fields C.J."/>
        </authorList>
    </citation>
    <scope>NUCLEOTIDE SEQUENCE</scope>
    <source>
        <strain evidence="6">Niue_2</strain>
        <tissue evidence="6">Leaf</tissue>
    </source>
</reference>
<dbReference type="PANTHER" id="PTHR44272">
    <property type="entry name" value="DNAJ DOMAIN (PROKARYOTIC HEAT SHOCK PROTEIN)"/>
    <property type="match status" value="1"/>
</dbReference>
<organism evidence="6 7">
    <name type="scientific">Colocasia esculenta</name>
    <name type="common">Wild taro</name>
    <name type="synonym">Arum esculentum</name>
    <dbReference type="NCBI Taxonomy" id="4460"/>
    <lineage>
        <taxon>Eukaryota</taxon>
        <taxon>Viridiplantae</taxon>
        <taxon>Streptophyta</taxon>
        <taxon>Embryophyta</taxon>
        <taxon>Tracheophyta</taxon>
        <taxon>Spermatophyta</taxon>
        <taxon>Magnoliopsida</taxon>
        <taxon>Liliopsida</taxon>
        <taxon>Araceae</taxon>
        <taxon>Aroideae</taxon>
        <taxon>Colocasieae</taxon>
        <taxon>Colocasia</taxon>
    </lineage>
</organism>
<feature type="compositionally biased region" description="Basic and acidic residues" evidence="4">
    <location>
        <begin position="410"/>
        <end position="422"/>
    </location>
</feature>
<dbReference type="EMBL" id="NMUH01002058">
    <property type="protein sequence ID" value="MQL97498.1"/>
    <property type="molecule type" value="Genomic_DNA"/>
</dbReference>
<evidence type="ECO:0000256" key="3">
    <source>
        <dbReference type="ARBA" id="ARBA00023136"/>
    </source>
</evidence>
<comment type="caution">
    <text evidence="6">The sequence shown here is derived from an EMBL/GenBank/DDBJ whole genome shotgun (WGS) entry which is preliminary data.</text>
</comment>